<evidence type="ECO:0000313" key="11">
    <source>
        <dbReference type="Proteomes" id="UP001142055"/>
    </source>
</evidence>
<evidence type="ECO:0000256" key="4">
    <source>
        <dbReference type="ARBA" id="ARBA00022832"/>
    </source>
</evidence>
<dbReference type="OMA" id="CEDSTIN"/>
<keyword evidence="5" id="KW-0067">ATP-binding</keyword>
<comment type="similarity">
    <text evidence="1">Belongs to the ATP-dependent AMP-binding enzyme family.</text>
</comment>
<protein>
    <recommendedName>
        <fullName evidence="6">long-chain-fatty-acid--CoA ligase</fullName>
        <ecNumber evidence="6">6.2.1.3</ecNumber>
    </recommendedName>
</protein>
<feature type="domain" description="AMP-dependent synthetase/ligase" evidence="9">
    <location>
        <begin position="121"/>
        <end position="543"/>
    </location>
</feature>
<dbReference type="AlphaFoldDB" id="A0A9Q0MAL0"/>
<keyword evidence="11" id="KW-1185">Reference proteome</keyword>
<dbReference type="PANTHER" id="PTHR43272:SF83">
    <property type="entry name" value="ACYL-COA SYNTHETASE LONG-CHAIN, ISOFORM J"/>
    <property type="match status" value="1"/>
</dbReference>
<dbReference type="InterPro" id="IPR042099">
    <property type="entry name" value="ANL_N_sf"/>
</dbReference>
<evidence type="ECO:0000256" key="8">
    <source>
        <dbReference type="SAM" id="SignalP"/>
    </source>
</evidence>
<proteinExistence type="inferred from homology"/>
<evidence type="ECO:0000256" key="2">
    <source>
        <dbReference type="ARBA" id="ARBA00022598"/>
    </source>
</evidence>
<dbReference type="GO" id="GO:0035336">
    <property type="term" value="P:long-chain fatty-acyl-CoA metabolic process"/>
    <property type="evidence" value="ECO:0007669"/>
    <property type="project" value="TreeGrafter"/>
</dbReference>
<dbReference type="PROSITE" id="PS00455">
    <property type="entry name" value="AMP_BINDING"/>
    <property type="match status" value="1"/>
</dbReference>
<reference evidence="10" key="1">
    <citation type="submission" date="2022-12" db="EMBL/GenBank/DDBJ databases">
        <title>Genome assemblies of Blomia tropicalis.</title>
        <authorList>
            <person name="Cui Y."/>
        </authorList>
    </citation>
    <scope>NUCLEOTIDE SEQUENCE</scope>
    <source>
        <tissue evidence="10">Adult mites</tissue>
    </source>
</reference>
<dbReference type="PANTHER" id="PTHR43272">
    <property type="entry name" value="LONG-CHAIN-FATTY-ACID--COA LIGASE"/>
    <property type="match status" value="1"/>
</dbReference>
<evidence type="ECO:0000259" key="9">
    <source>
        <dbReference type="Pfam" id="PF00501"/>
    </source>
</evidence>
<evidence type="ECO:0000256" key="1">
    <source>
        <dbReference type="ARBA" id="ARBA00006432"/>
    </source>
</evidence>
<dbReference type="GO" id="GO:0005524">
    <property type="term" value="F:ATP binding"/>
    <property type="evidence" value="ECO:0007669"/>
    <property type="project" value="UniProtKB-KW"/>
</dbReference>
<dbReference type="GO" id="GO:0005783">
    <property type="term" value="C:endoplasmic reticulum"/>
    <property type="evidence" value="ECO:0007669"/>
    <property type="project" value="TreeGrafter"/>
</dbReference>
<organism evidence="10 11">
    <name type="scientific">Blomia tropicalis</name>
    <name type="common">Mite</name>
    <dbReference type="NCBI Taxonomy" id="40697"/>
    <lineage>
        <taxon>Eukaryota</taxon>
        <taxon>Metazoa</taxon>
        <taxon>Ecdysozoa</taxon>
        <taxon>Arthropoda</taxon>
        <taxon>Chelicerata</taxon>
        <taxon>Arachnida</taxon>
        <taxon>Acari</taxon>
        <taxon>Acariformes</taxon>
        <taxon>Sarcoptiformes</taxon>
        <taxon>Astigmata</taxon>
        <taxon>Glycyphagoidea</taxon>
        <taxon>Echimyopodidae</taxon>
        <taxon>Blomia</taxon>
    </lineage>
</organism>
<keyword evidence="2" id="KW-0436">Ligase</keyword>
<dbReference type="GO" id="GO:0090433">
    <property type="term" value="F:palmitoyl-CoA ligase activity"/>
    <property type="evidence" value="ECO:0007669"/>
    <property type="project" value="TreeGrafter"/>
</dbReference>
<keyword evidence="4" id="KW-0276">Fatty acid metabolism</keyword>
<keyword evidence="3" id="KW-0547">Nucleotide-binding</keyword>
<dbReference type="Proteomes" id="UP001142055">
    <property type="component" value="Chromosome 2"/>
</dbReference>
<dbReference type="GO" id="GO:0005886">
    <property type="term" value="C:plasma membrane"/>
    <property type="evidence" value="ECO:0007669"/>
    <property type="project" value="TreeGrafter"/>
</dbReference>
<sequence>MSKLLVNLFMLNAKAVVNAYTWTTLPFYTIVQQPWRRLRIAKSFGIIDTKDKYGRMVYSRPCQAKIEHPLLNHYTLNDIEPILDRNRKAVGLREVISEQLQTDENGQPIKIDGKEWKLTKLSDQYKWFTVGEVLERVDALARGFKKMGIEKGTKTIIYADNSFEWLCTSLALTRLNATTVTLLSILNEAGVQYGANQCEAPFLVTSEELLPRIARLSDKFQHIRNVIYIRNRLVEKDNPKTASLIETLRSRSIDVDTYDEVMERGSKLTPIEYVNPDPNDVSLIMYTSGTTGDPKGVMLTHFQIGSSLQNMLRLQEEMKIPLTDTIYAGYLPMAHIYGYLLNLGCFFSDCSLALCSPMTMLDSSPAHEKGQIGDFNLIKPQFLSTVPLVLERIMKEIYRKLESRTPISAPIFTYLMDYKIRWQQRGYDTPITNRLACKKINDQFGGNLELMIVGSAPLSERTQAFIQAALNIRLIQGYGLTETAISSTSMMTHDLNYGECGVPLHSVKYYLKNWEDGGYSVTDKPNPRGEIVLGGDTIANGYYKMPEETDESFKVDEDGTRWFETGDIGEVLPNGTLKIIDRKKDLTKLANGEFVSLGKIEAGLRSVYLVENVCVCTDPYQNHVTALVSPNRKSLAELAQQLSKQHMTVEQLCNDPDVIKHTMDSFKEAAIRLKFSKKEIPQRITLVSEEWTQDNNLLTAAFKLKRKQVNDFYRPQIKAMFSADGA</sequence>
<keyword evidence="8" id="KW-0732">Signal</keyword>
<dbReference type="SUPFAM" id="SSF56801">
    <property type="entry name" value="Acetyl-CoA synthetase-like"/>
    <property type="match status" value="1"/>
</dbReference>
<dbReference type="EC" id="6.2.1.3" evidence="6"/>
<evidence type="ECO:0000256" key="3">
    <source>
        <dbReference type="ARBA" id="ARBA00022741"/>
    </source>
</evidence>
<gene>
    <name evidence="10" type="ORF">RDWZM_006002</name>
</gene>
<comment type="caution">
    <text evidence="10">The sequence shown here is derived from an EMBL/GenBank/DDBJ whole genome shotgun (WGS) entry which is preliminary data.</text>
</comment>
<accession>A0A9Q0MAL0</accession>
<dbReference type="InterPro" id="IPR000873">
    <property type="entry name" value="AMP-dep_synth/lig_dom"/>
</dbReference>
<dbReference type="GO" id="GO:0005811">
    <property type="term" value="C:lipid droplet"/>
    <property type="evidence" value="ECO:0007669"/>
    <property type="project" value="TreeGrafter"/>
</dbReference>
<name>A0A9Q0MAL0_BLOTA</name>
<feature type="chain" id="PRO_5040194773" description="long-chain-fatty-acid--CoA ligase" evidence="8">
    <location>
        <begin position="20"/>
        <end position="726"/>
    </location>
</feature>
<evidence type="ECO:0000256" key="7">
    <source>
        <dbReference type="ARBA" id="ARBA00036813"/>
    </source>
</evidence>
<dbReference type="GO" id="GO:0030182">
    <property type="term" value="P:neuron differentiation"/>
    <property type="evidence" value="ECO:0007669"/>
    <property type="project" value="TreeGrafter"/>
</dbReference>
<dbReference type="Gene3D" id="3.40.50.12780">
    <property type="entry name" value="N-terminal domain of ligase-like"/>
    <property type="match status" value="1"/>
</dbReference>
<comment type="catalytic activity">
    <reaction evidence="7">
        <text>a long-chain fatty acid + ATP + CoA = a long-chain fatty acyl-CoA + AMP + diphosphate</text>
        <dbReference type="Rhea" id="RHEA:15421"/>
        <dbReference type="ChEBI" id="CHEBI:30616"/>
        <dbReference type="ChEBI" id="CHEBI:33019"/>
        <dbReference type="ChEBI" id="CHEBI:57287"/>
        <dbReference type="ChEBI" id="CHEBI:57560"/>
        <dbReference type="ChEBI" id="CHEBI:83139"/>
        <dbReference type="ChEBI" id="CHEBI:456215"/>
        <dbReference type="EC" id="6.2.1.3"/>
    </reaction>
</comment>
<evidence type="ECO:0000313" key="10">
    <source>
        <dbReference type="EMBL" id="KAJ6220190.1"/>
    </source>
</evidence>
<evidence type="ECO:0000256" key="5">
    <source>
        <dbReference type="ARBA" id="ARBA00022840"/>
    </source>
</evidence>
<evidence type="ECO:0000256" key="6">
    <source>
        <dbReference type="ARBA" id="ARBA00026121"/>
    </source>
</evidence>
<keyword evidence="4" id="KW-0443">Lipid metabolism</keyword>
<feature type="signal peptide" evidence="8">
    <location>
        <begin position="1"/>
        <end position="19"/>
    </location>
</feature>
<dbReference type="InterPro" id="IPR020845">
    <property type="entry name" value="AMP-binding_CS"/>
</dbReference>
<dbReference type="Pfam" id="PF00501">
    <property type="entry name" value="AMP-binding"/>
    <property type="match status" value="1"/>
</dbReference>
<dbReference type="EMBL" id="JAPWDV010000002">
    <property type="protein sequence ID" value="KAJ6220190.1"/>
    <property type="molecule type" value="Genomic_DNA"/>
</dbReference>